<evidence type="ECO:0000256" key="3">
    <source>
        <dbReference type="ARBA" id="ARBA00023186"/>
    </source>
</evidence>
<dbReference type="SUPFAM" id="SSF75620">
    <property type="entry name" value="Release factor"/>
    <property type="match status" value="1"/>
</dbReference>
<dbReference type="PRINTS" id="PR00300">
    <property type="entry name" value="CLPPROTEASEA"/>
</dbReference>
<comment type="caution">
    <text evidence="6">The sequence shown here is derived from an EMBL/GenBank/DDBJ whole genome shotgun (WGS) entry which is preliminary data.</text>
</comment>
<dbReference type="PANTHER" id="PTHR11638">
    <property type="entry name" value="ATP-DEPENDENT CLP PROTEASE"/>
    <property type="match status" value="1"/>
</dbReference>
<gene>
    <name evidence="6" type="ORF">RQM59_05320</name>
</gene>
<keyword evidence="3" id="KW-0143">Chaperone</keyword>
<dbReference type="PANTHER" id="PTHR11638:SF18">
    <property type="entry name" value="HEAT SHOCK PROTEIN 104"/>
    <property type="match status" value="1"/>
</dbReference>
<dbReference type="InterPro" id="IPR027417">
    <property type="entry name" value="P-loop_NTPase"/>
</dbReference>
<dbReference type="CDD" id="cd19499">
    <property type="entry name" value="RecA-like_ClpB_Hsp104-like"/>
    <property type="match status" value="1"/>
</dbReference>
<protein>
    <submittedName>
        <fullName evidence="6">AAA family ATPase</fullName>
    </submittedName>
</protein>
<sequence>MDKDYLKSVGKVWTQKGLTSDIITTDQLQEHIDSICSLLTKPNPRSILVTGDKGVGKSTMIQAVAKKLSSEKWFIFSATAANLMAGQRYIGDLELSVQRVVTELTSKKKVLWIVPRFHELYYGGRHEFSPVSILDHLLPYLERGELKMVSEADPLSLEKITQKRPQVLSVFETVRLENLDQQNTLKLAQGWIDVQNNAIWSSFKTKSLLETYALANQYLSFKENPGQMIDLLKQTQIFVEADQKNLRTIGIGDVYGTISNITGLPSTILDDKEKLDLDHVKEHFANKVIGQKDAVDTIIERIAMIKAGLTDPNKPAGVFLFVGPTGTGKTEIAKAFAEYLFGSPERLIRLDMSEFQTYESSFKIFGDASDTSENSALVNVIRRKPFSVVLLDEFEKAHPNIWDIFLQVFDDGRLTDQKGALANFRHSIIILTSNIGASVPSSKNVGYKALINDDLDIDSNVSKSIHQTFRPEFINRLDKIVVFNPLTKSVAKTILKKELKKVLERRGLRQREWELDFEESAIEFLLEKGFSSAFGARPLKRAIEKYLLAPLAITIVNHNFPNGNQFLLVSASKDKLKVQFIDPDEPDYDWEQKKEILKKEGSRSENLELTNILILCKGLLSEFKVIQRELEALQLLISQEELSSKKDRLLSEMSKNEFWSRPDRYEILAEIEYLDRFDSVLESVNKLFERLHNPEKERLSYDAKLIKKLTQKVYLLKNSLGSYIANETQDAVLCVRYDKEHTAIGKKIENMYVTWAKSRGMYMNKLHEHGDNNEKESMYTFSGFAAYKLLTPESGYHVFEEIREGKKTPVKTKIKVQVVPMELDDHRSEDHDKIMTKLDNETNLSIIRRYKLGKSPVVKDLVKGWQTGKLDQVLSGDFDLF</sequence>
<dbReference type="SUPFAM" id="SSF52540">
    <property type="entry name" value="P-loop containing nucleoside triphosphate hydrolases"/>
    <property type="match status" value="2"/>
</dbReference>
<dbReference type="InterPro" id="IPR019489">
    <property type="entry name" value="Clp_ATPase_C"/>
</dbReference>
<proteinExistence type="predicted"/>
<reference evidence="6 7" key="1">
    <citation type="submission" date="2023-09" db="EMBL/GenBank/DDBJ databases">
        <title>Novel taxa isolated from Blanes Bay.</title>
        <authorList>
            <person name="Rey-Velasco X."/>
            <person name="Lucena T."/>
        </authorList>
    </citation>
    <scope>NUCLEOTIDE SEQUENCE [LARGE SCALE GENOMIC DNA]</scope>
    <source>
        <strain evidence="6 7">S356</strain>
    </source>
</reference>
<feature type="domain" description="AAA+ ATPase" evidence="4">
    <location>
        <begin position="43"/>
        <end position="279"/>
    </location>
</feature>
<dbReference type="RefSeq" id="WP_349241045.1">
    <property type="nucleotide sequence ID" value="NZ_JAVTTO010000002.1"/>
</dbReference>
<dbReference type="CDD" id="cd00009">
    <property type="entry name" value="AAA"/>
    <property type="match status" value="1"/>
</dbReference>
<dbReference type="Pfam" id="PF00004">
    <property type="entry name" value="AAA"/>
    <property type="match status" value="1"/>
</dbReference>
<dbReference type="SMART" id="SM00382">
    <property type="entry name" value="AAA"/>
    <property type="match status" value="2"/>
</dbReference>
<dbReference type="InterPro" id="IPR045853">
    <property type="entry name" value="Pep_chain_release_fac_I_sf"/>
</dbReference>
<organism evidence="6 7">
    <name type="scientific">Asprobacillus argus</name>
    <dbReference type="NCBI Taxonomy" id="3076534"/>
    <lineage>
        <taxon>Bacteria</taxon>
        <taxon>Pseudomonadati</taxon>
        <taxon>Bacteroidota</taxon>
        <taxon>Flavobacteriia</taxon>
        <taxon>Flavobacteriales</taxon>
        <taxon>Flavobacteriaceae</taxon>
        <taxon>Asprobacillus</taxon>
    </lineage>
</organism>
<feature type="domain" description="AAA+ ATPase" evidence="4">
    <location>
        <begin position="315"/>
        <end position="487"/>
    </location>
</feature>
<dbReference type="Proteomes" id="UP001257277">
    <property type="component" value="Unassembled WGS sequence"/>
</dbReference>
<dbReference type="InterPro" id="IPR050130">
    <property type="entry name" value="ClpA_ClpB"/>
</dbReference>
<name>A0ABU3LF07_9FLAO</name>
<evidence type="ECO:0000256" key="1">
    <source>
        <dbReference type="ARBA" id="ARBA00022741"/>
    </source>
</evidence>
<evidence type="ECO:0000259" key="4">
    <source>
        <dbReference type="SMART" id="SM00382"/>
    </source>
</evidence>
<keyword evidence="7" id="KW-1185">Reference proteome</keyword>
<feature type="domain" description="Clp ATPase C-terminal" evidence="5">
    <location>
        <begin position="486"/>
        <end position="578"/>
    </location>
</feature>
<dbReference type="EMBL" id="JAVTTO010000002">
    <property type="protein sequence ID" value="MDT7831789.1"/>
    <property type="molecule type" value="Genomic_DNA"/>
</dbReference>
<evidence type="ECO:0000313" key="6">
    <source>
        <dbReference type="EMBL" id="MDT7831789.1"/>
    </source>
</evidence>
<evidence type="ECO:0000256" key="2">
    <source>
        <dbReference type="ARBA" id="ARBA00022840"/>
    </source>
</evidence>
<evidence type="ECO:0000313" key="7">
    <source>
        <dbReference type="Proteomes" id="UP001257277"/>
    </source>
</evidence>
<dbReference type="Pfam" id="PF10431">
    <property type="entry name" value="ClpB_D2-small"/>
    <property type="match status" value="1"/>
</dbReference>
<dbReference type="Gene3D" id="3.40.50.300">
    <property type="entry name" value="P-loop containing nucleotide triphosphate hydrolases"/>
    <property type="match status" value="2"/>
</dbReference>
<dbReference type="SMART" id="SM01086">
    <property type="entry name" value="ClpB_D2-small"/>
    <property type="match status" value="1"/>
</dbReference>
<evidence type="ECO:0000259" key="5">
    <source>
        <dbReference type="SMART" id="SM01086"/>
    </source>
</evidence>
<dbReference type="Gene3D" id="3.30.70.1660">
    <property type="match status" value="1"/>
</dbReference>
<keyword evidence="2" id="KW-0067">ATP-binding</keyword>
<dbReference type="InterPro" id="IPR003959">
    <property type="entry name" value="ATPase_AAA_core"/>
</dbReference>
<dbReference type="Gene3D" id="1.10.8.60">
    <property type="match status" value="1"/>
</dbReference>
<dbReference type="InterPro" id="IPR001270">
    <property type="entry name" value="ClpA/B"/>
</dbReference>
<dbReference type="Pfam" id="PF07724">
    <property type="entry name" value="AAA_2"/>
    <property type="match status" value="1"/>
</dbReference>
<keyword evidence="1" id="KW-0547">Nucleotide-binding</keyword>
<accession>A0ABU3LF07</accession>
<dbReference type="InterPro" id="IPR003593">
    <property type="entry name" value="AAA+_ATPase"/>
</dbReference>